<evidence type="ECO:0000313" key="1">
    <source>
        <dbReference type="EMBL" id="GAA2276888.1"/>
    </source>
</evidence>
<protein>
    <recommendedName>
        <fullName evidence="3">DUF1540 domain-containing protein</fullName>
    </recommendedName>
</protein>
<proteinExistence type="predicted"/>
<comment type="caution">
    <text evidence="1">The sequence shown here is derived from an EMBL/GenBank/DDBJ whole genome shotgun (WGS) entry which is preliminary data.</text>
</comment>
<reference evidence="1 2" key="1">
    <citation type="journal article" date="2019" name="Int. J. Syst. Evol. Microbiol.">
        <title>The Global Catalogue of Microorganisms (GCM) 10K type strain sequencing project: providing services to taxonomists for standard genome sequencing and annotation.</title>
        <authorList>
            <consortium name="The Broad Institute Genomics Platform"/>
            <consortium name="The Broad Institute Genome Sequencing Center for Infectious Disease"/>
            <person name="Wu L."/>
            <person name="Ma J."/>
        </authorList>
    </citation>
    <scope>NUCLEOTIDE SEQUENCE [LARGE SCALE GENOMIC DNA]</scope>
    <source>
        <strain evidence="1 2">JCM 7356</strain>
    </source>
</reference>
<keyword evidence="2" id="KW-1185">Reference proteome</keyword>
<evidence type="ECO:0000313" key="2">
    <source>
        <dbReference type="Proteomes" id="UP001500305"/>
    </source>
</evidence>
<accession>A0ABN3EY14</accession>
<organism evidence="1 2">
    <name type="scientific">Kitasatospora cystarginea</name>
    <dbReference type="NCBI Taxonomy" id="58350"/>
    <lineage>
        <taxon>Bacteria</taxon>
        <taxon>Bacillati</taxon>
        <taxon>Actinomycetota</taxon>
        <taxon>Actinomycetes</taxon>
        <taxon>Kitasatosporales</taxon>
        <taxon>Streptomycetaceae</taxon>
        <taxon>Kitasatospora</taxon>
    </lineage>
</organism>
<name>A0ABN3EY14_9ACTN</name>
<dbReference type="EMBL" id="BAAATR010000056">
    <property type="protein sequence ID" value="GAA2276888.1"/>
    <property type="molecule type" value="Genomic_DNA"/>
</dbReference>
<sequence length="67" mass="7222">MSPQMCNPAAELIVCVWREAPTCTAWRVVGCGTTEVSVPFPFRDTAAVVGRCPERESAAIPLNEENG</sequence>
<dbReference type="Proteomes" id="UP001500305">
    <property type="component" value="Unassembled WGS sequence"/>
</dbReference>
<gene>
    <name evidence="1" type="ORF">GCM10010430_73450</name>
</gene>
<evidence type="ECO:0008006" key="3">
    <source>
        <dbReference type="Google" id="ProtNLM"/>
    </source>
</evidence>